<accession>A0A7X6IAH3</accession>
<dbReference type="Proteomes" id="UP000534783">
    <property type="component" value="Unassembled WGS sequence"/>
</dbReference>
<feature type="domain" description="Peptidase C39" evidence="1">
    <location>
        <begin position="64"/>
        <end position="194"/>
    </location>
</feature>
<dbReference type="PROSITE" id="PS50990">
    <property type="entry name" value="PEPTIDASE_C39"/>
    <property type="match status" value="1"/>
</dbReference>
<dbReference type="EMBL" id="VTOW01000001">
    <property type="protein sequence ID" value="NKE70706.1"/>
    <property type="molecule type" value="Genomic_DNA"/>
</dbReference>
<dbReference type="Gene3D" id="3.90.70.10">
    <property type="entry name" value="Cysteine proteinases"/>
    <property type="match status" value="1"/>
</dbReference>
<keyword evidence="3" id="KW-1185">Reference proteome</keyword>
<protein>
    <recommendedName>
        <fullName evidence="1">Peptidase C39 domain-containing protein</fullName>
    </recommendedName>
</protein>
<sequence length="203" mass="22334">MSRLHRTGPVDEIQPISSGMIPVLLRSSLAILFFALVSACAPAGQMRSPSPEALRLNVPYFPQQVGLCGPASLTSVLHYWREEISVEEVTRAVYLPELNGALGIDLTHFARKKGMRAESYAGSLPDVKKHLSQGIPLIAFLNLGGRVFPVGHFVVITGLDETREEVIVHSGLEENKPIPYQTFVAAWEKTNYWTLQVVPRSAS</sequence>
<organism evidence="2 3">
    <name type="scientific">Candidatus Manganitrophus noduliformans</name>
    <dbReference type="NCBI Taxonomy" id="2606439"/>
    <lineage>
        <taxon>Bacteria</taxon>
        <taxon>Pseudomonadati</taxon>
        <taxon>Nitrospirota</taxon>
        <taxon>Nitrospiria</taxon>
        <taxon>Candidatus Troglogloeales</taxon>
        <taxon>Candidatus Manganitrophaceae</taxon>
        <taxon>Candidatus Manganitrophus</taxon>
    </lineage>
</organism>
<dbReference type="AlphaFoldDB" id="A0A7X6IAH3"/>
<reference evidence="2 3" key="1">
    <citation type="journal article" date="2020" name="Nature">
        <title>Bacterial chemolithoautotrophy via manganese oxidation.</title>
        <authorList>
            <person name="Yu H."/>
            <person name="Leadbetter J.R."/>
        </authorList>
    </citation>
    <scope>NUCLEOTIDE SEQUENCE [LARGE SCALE GENOMIC DNA]</scope>
    <source>
        <strain evidence="2 3">Mn-1</strain>
    </source>
</reference>
<dbReference type="Pfam" id="PF13529">
    <property type="entry name" value="Peptidase_C39_2"/>
    <property type="match status" value="1"/>
</dbReference>
<dbReference type="GO" id="GO:0008233">
    <property type="term" value="F:peptidase activity"/>
    <property type="evidence" value="ECO:0007669"/>
    <property type="project" value="InterPro"/>
</dbReference>
<dbReference type="GO" id="GO:0016020">
    <property type="term" value="C:membrane"/>
    <property type="evidence" value="ECO:0007669"/>
    <property type="project" value="InterPro"/>
</dbReference>
<evidence type="ECO:0000313" key="3">
    <source>
        <dbReference type="Proteomes" id="UP000534783"/>
    </source>
</evidence>
<name>A0A7X6IAH3_9BACT</name>
<evidence type="ECO:0000313" key="2">
    <source>
        <dbReference type="EMBL" id="NKE70706.1"/>
    </source>
</evidence>
<dbReference type="GO" id="GO:0005524">
    <property type="term" value="F:ATP binding"/>
    <property type="evidence" value="ECO:0007669"/>
    <property type="project" value="InterPro"/>
</dbReference>
<evidence type="ECO:0000259" key="1">
    <source>
        <dbReference type="PROSITE" id="PS50990"/>
    </source>
</evidence>
<dbReference type="GO" id="GO:0006508">
    <property type="term" value="P:proteolysis"/>
    <property type="evidence" value="ECO:0007669"/>
    <property type="project" value="InterPro"/>
</dbReference>
<gene>
    <name evidence="2" type="ORF">MNODULE_08145</name>
</gene>
<comment type="caution">
    <text evidence="2">The sequence shown here is derived from an EMBL/GenBank/DDBJ whole genome shotgun (WGS) entry which is preliminary data.</text>
</comment>
<proteinExistence type="predicted"/>
<dbReference type="InterPro" id="IPR005074">
    <property type="entry name" value="Peptidase_C39"/>
</dbReference>
<dbReference type="InterPro" id="IPR039564">
    <property type="entry name" value="Peptidase_C39-like"/>
</dbReference>